<proteinExistence type="predicted"/>
<keyword evidence="1" id="KW-1133">Transmembrane helix</keyword>
<dbReference type="EMBL" id="AEQO01000149">
    <property type="protein sequence ID" value="EFV04008.1"/>
    <property type="molecule type" value="Genomic_DNA"/>
</dbReference>
<keyword evidence="3" id="KW-1185">Reference proteome</keyword>
<evidence type="ECO:0000313" key="3">
    <source>
        <dbReference type="Proteomes" id="UP000003874"/>
    </source>
</evidence>
<keyword evidence="1" id="KW-0812">Transmembrane</keyword>
<dbReference type="Proteomes" id="UP000003874">
    <property type="component" value="Unassembled WGS sequence"/>
</dbReference>
<sequence length="40" mass="4803">MKYVFQHHGCCAFFHYSAVKFVIIFMCFANNHLQNTLFFP</sequence>
<dbReference type="HOGENOM" id="CLU_3294489_0_0_10"/>
<evidence type="ECO:0000313" key="2">
    <source>
        <dbReference type="EMBL" id="EFV04008.1"/>
    </source>
</evidence>
<gene>
    <name evidence="2" type="ORF">HMPREF9420_1826</name>
</gene>
<keyword evidence="1" id="KW-0472">Membrane</keyword>
<organism evidence="2 3">
    <name type="scientific">Segatella salivae DSM 15606</name>
    <dbReference type="NCBI Taxonomy" id="888832"/>
    <lineage>
        <taxon>Bacteria</taxon>
        <taxon>Pseudomonadati</taxon>
        <taxon>Bacteroidota</taxon>
        <taxon>Bacteroidia</taxon>
        <taxon>Bacteroidales</taxon>
        <taxon>Prevotellaceae</taxon>
        <taxon>Segatella</taxon>
    </lineage>
</organism>
<feature type="transmembrane region" description="Helical" evidence="1">
    <location>
        <begin position="12"/>
        <end position="33"/>
    </location>
</feature>
<comment type="caution">
    <text evidence="2">The sequence shown here is derived from an EMBL/GenBank/DDBJ whole genome shotgun (WGS) entry which is preliminary data.</text>
</comment>
<protein>
    <submittedName>
        <fullName evidence="2">Uncharacterized protein</fullName>
    </submittedName>
</protein>
<accession>E6MQQ8</accession>
<reference evidence="2 3" key="1">
    <citation type="submission" date="2010-12" db="EMBL/GenBank/DDBJ databases">
        <authorList>
            <person name="Muzny D."/>
            <person name="Qin X."/>
            <person name="Deng J."/>
            <person name="Jiang H."/>
            <person name="Liu Y."/>
            <person name="Qu J."/>
            <person name="Song X.-Z."/>
            <person name="Zhang L."/>
            <person name="Thornton R."/>
            <person name="Coyle M."/>
            <person name="Francisco L."/>
            <person name="Jackson L."/>
            <person name="Javaid M."/>
            <person name="Korchina V."/>
            <person name="Kovar C."/>
            <person name="Mata R."/>
            <person name="Mathew T."/>
            <person name="Ngo R."/>
            <person name="Nguyen L."/>
            <person name="Nguyen N."/>
            <person name="Okwuonu G."/>
            <person name="Ongeri F."/>
            <person name="Pham C."/>
            <person name="Simmons D."/>
            <person name="Wilczek-Boney K."/>
            <person name="Hale W."/>
            <person name="Jakkamsetti A."/>
            <person name="Pham P."/>
            <person name="Ruth R."/>
            <person name="San Lucas F."/>
            <person name="Warren J."/>
            <person name="Zhang J."/>
            <person name="Zhao Z."/>
            <person name="Zhou C."/>
            <person name="Zhu D."/>
            <person name="Lee S."/>
            <person name="Bess C."/>
            <person name="Blankenburg K."/>
            <person name="Forbes L."/>
            <person name="Fu Q."/>
            <person name="Gubbala S."/>
            <person name="Hirani K."/>
            <person name="Jayaseelan J.C."/>
            <person name="Lara F."/>
            <person name="Munidasa M."/>
            <person name="Palculict T."/>
            <person name="Patil S."/>
            <person name="Pu L.-L."/>
            <person name="Saada N."/>
            <person name="Tang L."/>
            <person name="Weissenberger G."/>
            <person name="Zhu Y."/>
            <person name="Hemphill L."/>
            <person name="Shang Y."/>
            <person name="Youmans B."/>
            <person name="Ayvaz T."/>
            <person name="Ross M."/>
            <person name="Santibanez J."/>
            <person name="Aqrawi P."/>
            <person name="Gross S."/>
            <person name="Joshi V."/>
            <person name="Fowler G."/>
            <person name="Nazareth L."/>
            <person name="Reid J."/>
            <person name="Worley K."/>
            <person name="Petrosino J."/>
            <person name="Highlander S."/>
            <person name="Gibbs R."/>
        </authorList>
    </citation>
    <scope>NUCLEOTIDE SEQUENCE [LARGE SCALE GENOMIC DNA]</scope>
    <source>
        <strain evidence="2 3">DSM 15606</strain>
    </source>
</reference>
<dbReference type="AlphaFoldDB" id="E6MQQ8"/>
<evidence type="ECO:0000256" key="1">
    <source>
        <dbReference type="SAM" id="Phobius"/>
    </source>
</evidence>
<name>E6MQQ8_9BACT</name>